<protein>
    <submittedName>
        <fullName evidence="1">Uncharacterized protein</fullName>
    </submittedName>
</protein>
<name>A0ACB9J6I9_9ASTR</name>
<evidence type="ECO:0000313" key="2">
    <source>
        <dbReference type="Proteomes" id="UP001056120"/>
    </source>
</evidence>
<accession>A0ACB9J6I9</accession>
<gene>
    <name evidence="1" type="ORF">L1987_15593</name>
</gene>
<reference evidence="2" key="1">
    <citation type="journal article" date="2022" name="Mol. Ecol. Resour.">
        <title>The genomes of chicory, endive, great burdock and yacon provide insights into Asteraceae palaeo-polyploidization history and plant inulin production.</title>
        <authorList>
            <person name="Fan W."/>
            <person name="Wang S."/>
            <person name="Wang H."/>
            <person name="Wang A."/>
            <person name="Jiang F."/>
            <person name="Liu H."/>
            <person name="Zhao H."/>
            <person name="Xu D."/>
            <person name="Zhang Y."/>
        </authorList>
    </citation>
    <scope>NUCLEOTIDE SEQUENCE [LARGE SCALE GENOMIC DNA]</scope>
    <source>
        <strain evidence="2">cv. Yunnan</strain>
    </source>
</reference>
<organism evidence="1 2">
    <name type="scientific">Smallanthus sonchifolius</name>
    <dbReference type="NCBI Taxonomy" id="185202"/>
    <lineage>
        <taxon>Eukaryota</taxon>
        <taxon>Viridiplantae</taxon>
        <taxon>Streptophyta</taxon>
        <taxon>Embryophyta</taxon>
        <taxon>Tracheophyta</taxon>
        <taxon>Spermatophyta</taxon>
        <taxon>Magnoliopsida</taxon>
        <taxon>eudicotyledons</taxon>
        <taxon>Gunneridae</taxon>
        <taxon>Pentapetalae</taxon>
        <taxon>asterids</taxon>
        <taxon>campanulids</taxon>
        <taxon>Asterales</taxon>
        <taxon>Asteraceae</taxon>
        <taxon>Asteroideae</taxon>
        <taxon>Heliantheae alliance</taxon>
        <taxon>Millerieae</taxon>
        <taxon>Smallanthus</taxon>
    </lineage>
</organism>
<proteinExistence type="predicted"/>
<dbReference type="EMBL" id="CM042022">
    <property type="protein sequence ID" value="KAI3815910.1"/>
    <property type="molecule type" value="Genomic_DNA"/>
</dbReference>
<dbReference type="Proteomes" id="UP001056120">
    <property type="component" value="Linkage Group LG05"/>
</dbReference>
<keyword evidence="2" id="KW-1185">Reference proteome</keyword>
<reference evidence="1 2" key="2">
    <citation type="journal article" date="2022" name="Mol. Ecol. Resour.">
        <title>The genomes of chicory, endive, great burdock and yacon provide insights into Asteraceae paleo-polyploidization history and plant inulin production.</title>
        <authorList>
            <person name="Fan W."/>
            <person name="Wang S."/>
            <person name="Wang H."/>
            <person name="Wang A."/>
            <person name="Jiang F."/>
            <person name="Liu H."/>
            <person name="Zhao H."/>
            <person name="Xu D."/>
            <person name="Zhang Y."/>
        </authorList>
    </citation>
    <scope>NUCLEOTIDE SEQUENCE [LARGE SCALE GENOMIC DNA]</scope>
    <source>
        <strain evidence="2">cv. Yunnan</strain>
        <tissue evidence="1">Leaves</tissue>
    </source>
</reference>
<comment type="caution">
    <text evidence="1">The sequence shown here is derived from an EMBL/GenBank/DDBJ whole genome shotgun (WGS) entry which is preliminary data.</text>
</comment>
<sequence>MLGLLLPLSVPIFIFSHRRSQSTAHHRLLPQSMKTTTPPIFAIDEVKICFQQLMRCVYSIRAKPSYVPLRLLKL</sequence>
<evidence type="ECO:0000313" key="1">
    <source>
        <dbReference type="EMBL" id="KAI3815910.1"/>
    </source>
</evidence>